<name>A0A8H4ALI6_GIGMA</name>
<sequence>MKDKLDKELQYFINEIINNLLAKKQQKPNEIDKLIEKQNNITNKIKKCLQCFILDIDNKTCNCPNCNAKLPILTSINQASSSQQLLELENINKEIIFKPYELKKQSESNIKLQQSRIINVQKVLEHIEIIAGIKYGKRKWIPVVCDGVLYNQALKLRKKLFMANFTSRTST</sequence>
<dbReference type="AlphaFoldDB" id="A0A8H4ALI6"/>
<comment type="caution">
    <text evidence="1">The sequence shown here is derived from an EMBL/GenBank/DDBJ whole genome shotgun (WGS) entry which is preliminary data.</text>
</comment>
<dbReference type="OrthoDB" id="2463253at2759"/>
<organism evidence="1 2">
    <name type="scientific">Gigaspora margarita</name>
    <dbReference type="NCBI Taxonomy" id="4874"/>
    <lineage>
        <taxon>Eukaryota</taxon>
        <taxon>Fungi</taxon>
        <taxon>Fungi incertae sedis</taxon>
        <taxon>Mucoromycota</taxon>
        <taxon>Glomeromycotina</taxon>
        <taxon>Glomeromycetes</taxon>
        <taxon>Diversisporales</taxon>
        <taxon>Gigasporaceae</taxon>
        <taxon>Gigaspora</taxon>
    </lineage>
</organism>
<keyword evidence="2" id="KW-1185">Reference proteome</keyword>
<accession>A0A8H4ALI6</accession>
<gene>
    <name evidence="1" type="ORF">F8M41_018434</name>
</gene>
<protein>
    <submittedName>
        <fullName evidence="1">Uncharacterized protein</fullName>
    </submittedName>
</protein>
<dbReference type="EMBL" id="WTPW01000449">
    <property type="protein sequence ID" value="KAF0510175.1"/>
    <property type="molecule type" value="Genomic_DNA"/>
</dbReference>
<proteinExistence type="predicted"/>
<evidence type="ECO:0000313" key="1">
    <source>
        <dbReference type="EMBL" id="KAF0510175.1"/>
    </source>
</evidence>
<evidence type="ECO:0000313" key="2">
    <source>
        <dbReference type="Proteomes" id="UP000439903"/>
    </source>
</evidence>
<dbReference type="Proteomes" id="UP000439903">
    <property type="component" value="Unassembled WGS sequence"/>
</dbReference>
<reference evidence="1 2" key="1">
    <citation type="journal article" date="2019" name="Environ. Microbiol.">
        <title>At the nexus of three kingdoms: the genome of the mycorrhizal fungus Gigaspora margarita provides insights into plant, endobacterial and fungal interactions.</title>
        <authorList>
            <person name="Venice F."/>
            <person name="Ghignone S."/>
            <person name="Salvioli di Fossalunga A."/>
            <person name="Amselem J."/>
            <person name="Novero M."/>
            <person name="Xianan X."/>
            <person name="Sedzielewska Toro K."/>
            <person name="Morin E."/>
            <person name="Lipzen A."/>
            <person name="Grigoriev I.V."/>
            <person name="Henrissat B."/>
            <person name="Martin F.M."/>
            <person name="Bonfante P."/>
        </authorList>
    </citation>
    <scope>NUCLEOTIDE SEQUENCE [LARGE SCALE GENOMIC DNA]</scope>
    <source>
        <strain evidence="1 2">BEG34</strain>
    </source>
</reference>